<evidence type="ECO:0000313" key="2">
    <source>
        <dbReference type="Proteomes" id="UP000530564"/>
    </source>
</evidence>
<gene>
    <name evidence="1" type="ORF">GGQ61_003579</name>
</gene>
<dbReference type="Pfam" id="PF08843">
    <property type="entry name" value="AbiEii"/>
    <property type="match status" value="1"/>
</dbReference>
<evidence type="ECO:0000313" key="1">
    <source>
        <dbReference type="EMBL" id="MBB3892841.1"/>
    </source>
</evidence>
<accession>A0A840A5U1</accession>
<name>A0A840A5U1_9CAUL</name>
<reference evidence="1 2" key="1">
    <citation type="submission" date="2020-08" db="EMBL/GenBank/DDBJ databases">
        <title>Genomic Encyclopedia of Type Strains, Phase IV (KMG-IV): sequencing the most valuable type-strain genomes for metagenomic binning, comparative biology and taxonomic classification.</title>
        <authorList>
            <person name="Goeker M."/>
        </authorList>
    </citation>
    <scope>NUCLEOTIDE SEQUENCE [LARGE SCALE GENOMIC DNA]</scope>
    <source>
        <strain evidence="1 2">DSM 21793</strain>
    </source>
</reference>
<keyword evidence="1" id="KW-0808">Transferase</keyword>
<keyword evidence="2" id="KW-1185">Reference proteome</keyword>
<dbReference type="Gene3D" id="3.10.450.620">
    <property type="entry name" value="JHP933, nucleotidyltransferase-like core domain"/>
    <property type="match status" value="1"/>
</dbReference>
<proteinExistence type="predicted"/>
<dbReference type="AlphaFoldDB" id="A0A840A5U1"/>
<comment type="caution">
    <text evidence="1">The sequence shown here is derived from an EMBL/GenBank/DDBJ whole genome shotgun (WGS) entry which is preliminary data.</text>
</comment>
<sequence>MSTAQYRAQVGLLVRVLPLLASEPDFALKGGTAINLFWRDLPRLSVDIDLTYLPVADRAASMAAIDAALQRLAGLIRMRIDGATVGLHESQEGVHRLLVRAGAVQVKVEVTPVLRGVVFAPERRAVSPRVEAAFGFAEANLVSFADLFAGKIVAALDRQHPRDLFDVRDLLANEGLTRPLIEAFLVYLVSHNRPMAEVLSPNRKDLAEEYGRTFAGMTDVPVAIEALEAAREDLIRGLHAALTEQDRRFLLGVKTGAPDWSMIGLPQAADLPAVRWRLMNLARLPDARRQALAHRLKTVLEL</sequence>
<dbReference type="RefSeq" id="WP_183775783.1">
    <property type="nucleotide sequence ID" value="NZ_JACIDK010000006.1"/>
</dbReference>
<protein>
    <submittedName>
        <fullName evidence="1">Putative nucleotidyltransferase component of viral defense system</fullName>
    </submittedName>
</protein>
<dbReference type="GO" id="GO:0016740">
    <property type="term" value="F:transferase activity"/>
    <property type="evidence" value="ECO:0007669"/>
    <property type="project" value="UniProtKB-KW"/>
</dbReference>
<dbReference type="Proteomes" id="UP000530564">
    <property type="component" value="Unassembled WGS sequence"/>
</dbReference>
<dbReference type="InterPro" id="IPR014942">
    <property type="entry name" value="AbiEii"/>
</dbReference>
<organism evidence="1 2">
    <name type="scientific">Phenylobacterium haematophilum</name>
    <dbReference type="NCBI Taxonomy" id="98513"/>
    <lineage>
        <taxon>Bacteria</taxon>
        <taxon>Pseudomonadati</taxon>
        <taxon>Pseudomonadota</taxon>
        <taxon>Alphaproteobacteria</taxon>
        <taxon>Caulobacterales</taxon>
        <taxon>Caulobacteraceae</taxon>
        <taxon>Phenylobacterium</taxon>
    </lineage>
</organism>
<dbReference type="EMBL" id="JACIDK010000006">
    <property type="protein sequence ID" value="MBB3892841.1"/>
    <property type="molecule type" value="Genomic_DNA"/>
</dbReference>